<evidence type="ECO:0000313" key="13">
    <source>
        <dbReference type="Proteomes" id="UP001501195"/>
    </source>
</evidence>
<accession>A0ABP9HJJ4</accession>
<keyword evidence="12" id="KW-0282">Flagellum</keyword>
<dbReference type="PRINTS" id="PR00955">
    <property type="entry name" value="FLGMOTORFLIM"/>
</dbReference>
<evidence type="ECO:0000259" key="11">
    <source>
        <dbReference type="Pfam" id="PF01052"/>
    </source>
</evidence>
<proteinExistence type="inferred from homology"/>
<keyword evidence="9" id="KW-0975">Bacterial flagellum</keyword>
<keyword evidence="13" id="KW-1185">Reference proteome</keyword>
<evidence type="ECO:0000256" key="2">
    <source>
        <dbReference type="ARBA" id="ARBA00004202"/>
    </source>
</evidence>
<evidence type="ECO:0000256" key="8">
    <source>
        <dbReference type="ARBA" id="ARBA00023136"/>
    </source>
</evidence>
<dbReference type="InterPro" id="IPR001689">
    <property type="entry name" value="Flag_FliM"/>
</dbReference>
<evidence type="ECO:0000256" key="3">
    <source>
        <dbReference type="ARBA" id="ARBA00011049"/>
    </source>
</evidence>
<organism evidence="12 13">
    <name type="scientific">Kineococcus glutinatus</name>
    <dbReference type="NCBI Taxonomy" id="1070872"/>
    <lineage>
        <taxon>Bacteria</taxon>
        <taxon>Bacillati</taxon>
        <taxon>Actinomycetota</taxon>
        <taxon>Actinomycetes</taxon>
        <taxon>Kineosporiales</taxon>
        <taxon>Kineosporiaceae</taxon>
        <taxon>Kineococcus</taxon>
    </lineage>
</organism>
<dbReference type="PANTHER" id="PTHR30034">
    <property type="entry name" value="FLAGELLAR MOTOR SWITCH PROTEIN FLIM"/>
    <property type="match status" value="1"/>
</dbReference>
<feature type="compositionally biased region" description="Polar residues" evidence="10">
    <location>
        <begin position="1"/>
        <end position="10"/>
    </location>
</feature>
<dbReference type="Gene3D" id="3.40.1550.10">
    <property type="entry name" value="CheC-like"/>
    <property type="match status" value="1"/>
</dbReference>
<gene>
    <name evidence="12" type="primary">fliM</name>
    <name evidence="12" type="ORF">GCM10023225_12230</name>
</gene>
<dbReference type="Pfam" id="PF02154">
    <property type="entry name" value="FliM"/>
    <property type="match status" value="1"/>
</dbReference>
<comment type="similarity">
    <text evidence="3">Belongs to the FliM family.</text>
</comment>
<evidence type="ECO:0000256" key="9">
    <source>
        <dbReference type="ARBA" id="ARBA00023143"/>
    </source>
</evidence>
<feature type="domain" description="Flagellar motor switch protein FliN-like C-terminal" evidence="11">
    <location>
        <begin position="240"/>
        <end position="306"/>
    </location>
</feature>
<name>A0ABP9HJJ4_9ACTN</name>
<evidence type="ECO:0000256" key="1">
    <source>
        <dbReference type="ARBA" id="ARBA00004117"/>
    </source>
</evidence>
<dbReference type="RefSeq" id="WP_345711519.1">
    <property type="nucleotide sequence ID" value="NZ_BAABIL010000160.1"/>
</dbReference>
<protein>
    <recommendedName>
        <fullName evidence="4">Flagellar motor switch protein FliM</fullName>
    </recommendedName>
</protein>
<evidence type="ECO:0000256" key="5">
    <source>
        <dbReference type="ARBA" id="ARBA00022475"/>
    </source>
</evidence>
<evidence type="ECO:0000256" key="10">
    <source>
        <dbReference type="SAM" id="MobiDB-lite"/>
    </source>
</evidence>
<feature type="region of interest" description="Disordered" evidence="10">
    <location>
        <begin position="1"/>
        <end position="29"/>
    </location>
</feature>
<dbReference type="Proteomes" id="UP001501195">
    <property type="component" value="Unassembled WGS sequence"/>
</dbReference>
<dbReference type="InterPro" id="IPR001543">
    <property type="entry name" value="FliN-like_C"/>
</dbReference>
<evidence type="ECO:0000313" key="12">
    <source>
        <dbReference type="EMBL" id="GAA4972180.1"/>
    </source>
</evidence>
<comment type="caution">
    <text evidence="12">The sequence shown here is derived from an EMBL/GenBank/DDBJ whole genome shotgun (WGS) entry which is preliminary data.</text>
</comment>
<dbReference type="EMBL" id="BAABIL010000160">
    <property type="protein sequence ID" value="GAA4972180.1"/>
    <property type="molecule type" value="Genomic_DNA"/>
</dbReference>
<evidence type="ECO:0000256" key="7">
    <source>
        <dbReference type="ARBA" id="ARBA00022779"/>
    </source>
</evidence>
<sequence length="314" mass="34048">MAPETSTSAERVNGGRRTRRRGVPVPYDFRRPTKLSRQHARVLEITYEAFCRQWATLLSSTLRTTVQVHLDSIQQYSYDEYAAMLPMPSVMAVFDPEPLLGAGVLHVETPMILGAIDRMLGGTGTGTQPMRVLTDIEASLAKGFVQRALTELASSFATLVDLKANLTSIEQNPQFAQAASATDVMIVATIDVEIAGTRSAATVAMPLDPLTAALSAAELKVATPEELRVRRLNRDRLDDHLESIPVEVSVRFNAAHLRPDEILALVPGDLVRLPHRAETPLDVVASGARVATAVAGSRGPRLACLIVPTPEETR</sequence>
<dbReference type="InterPro" id="IPR028976">
    <property type="entry name" value="CheC-like_sf"/>
</dbReference>
<dbReference type="CDD" id="cd17908">
    <property type="entry name" value="FliM"/>
    <property type="match status" value="1"/>
</dbReference>
<dbReference type="SUPFAM" id="SSF101801">
    <property type="entry name" value="Surface presentation of antigens (SPOA)"/>
    <property type="match status" value="1"/>
</dbReference>
<keyword evidence="7" id="KW-0283">Flagellar rotation</keyword>
<keyword evidence="12" id="KW-0969">Cilium</keyword>
<reference evidence="13" key="1">
    <citation type="journal article" date="2019" name="Int. J. Syst. Evol. Microbiol.">
        <title>The Global Catalogue of Microorganisms (GCM) 10K type strain sequencing project: providing services to taxonomists for standard genome sequencing and annotation.</title>
        <authorList>
            <consortium name="The Broad Institute Genomics Platform"/>
            <consortium name="The Broad Institute Genome Sequencing Center for Infectious Disease"/>
            <person name="Wu L."/>
            <person name="Ma J."/>
        </authorList>
    </citation>
    <scope>NUCLEOTIDE SEQUENCE [LARGE SCALE GENOMIC DNA]</scope>
    <source>
        <strain evidence="13">JCM 18126</strain>
    </source>
</reference>
<dbReference type="Pfam" id="PF01052">
    <property type="entry name" value="FliMN_C"/>
    <property type="match status" value="1"/>
</dbReference>
<dbReference type="PANTHER" id="PTHR30034:SF6">
    <property type="entry name" value="YOP PROTEINS TRANSLOCATION PROTEIN Q"/>
    <property type="match status" value="1"/>
</dbReference>
<evidence type="ECO:0000256" key="6">
    <source>
        <dbReference type="ARBA" id="ARBA00022500"/>
    </source>
</evidence>
<keyword evidence="8" id="KW-0472">Membrane</keyword>
<keyword evidence="6" id="KW-0145">Chemotaxis</keyword>
<keyword evidence="12" id="KW-0966">Cell projection</keyword>
<comment type="subcellular location">
    <subcellularLocation>
        <location evidence="1">Bacterial flagellum basal body</location>
    </subcellularLocation>
    <subcellularLocation>
        <location evidence="2">Cell membrane</location>
        <topology evidence="2">Peripheral membrane protein</topology>
    </subcellularLocation>
</comment>
<keyword evidence="5" id="KW-1003">Cell membrane</keyword>
<dbReference type="InterPro" id="IPR036429">
    <property type="entry name" value="SpoA-like_sf"/>
</dbReference>
<evidence type="ECO:0000256" key="4">
    <source>
        <dbReference type="ARBA" id="ARBA00021898"/>
    </source>
</evidence>
<dbReference type="Gene3D" id="2.30.330.10">
    <property type="entry name" value="SpoA-like"/>
    <property type="match status" value="1"/>
</dbReference>
<dbReference type="SUPFAM" id="SSF103039">
    <property type="entry name" value="CheC-like"/>
    <property type="match status" value="1"/>
</dbReference>
<dbReference type="PIRSF" id="PIRSF002888">
    <property type="entry name" value="FliM"/>
    <property type="match status" value="1"/>
</dbReference>